<reference evidence="3" key="1">
    <citation type="submission" date="2016-10" db="EMBL/GenBank/DDBJ databases">
        <authorList>
            <person name="Varghese N."/>
            <person name="Submissions S."/>
        </authorList>
    </citation>
    <scope>NUCLEOTIDE SEQUENCE [LARGE SCALE GENOMIC DNA]</scope>
    <source>
        <strain evidence="3">LMG 25967</strain>
    </source>
</reference>
<dbReference type="Gene3D" id="3.40.50.720">
    <property type="entry name" value="NAD(P)-binding Rossmann-like Domain"/>
    <property type="match status" value="1"/>
</dbReference>
<evidence type="ECO:0000256" key="1">
    <source>
        <dbReference type="ARBA" id="ARBA00006484"/>
    </source>
</evidence>
<dbReference type="InterPro" id="IPR002347">
    <property type="entry name" value="SDR_fam"/>
</dbReference>
<keyword evidence="3" id="KW-1185">Reference proteome</keyword>
<sequence>MQRIKDKVALVTGAASGIGAGIARLFVEEGAKVLLADINCVAGEALADQLGANAAFAKLDVSIDSDWSAALAELEQRWGALDILVQSAGISYPAHIEAATLDDWDRHMAVHARGAFLGCKHAIASMKKKRSGSIVNISTVESIRPGPLFVCYGAAKAAQDAVTKTVALHCGEQGYNIRCNSVHPAATRTPNLQQYLDASDDPQSLEAIYAGMQPLNRIAEVSEIAAAVLFLASDEASFVTGHQMYVDGGVLAKPYPAGEGA</sequence>
<dbReference type="Proteomes" id="UP000242930">
    <property type="component" value="Unassembled WGS sequence"/>
</dbReference>
<dbReference type="PRINTS" id="PR00080">
    <property type="entry name" value="SDRFAMILY"/>
</dbReference>
<evidence type="ECO:0000313" key="3">
    <source>
        <dbReference type="Proteomes" id="UP000242930"/>
    </source>
</evidence>
<dbReference type="PRINTS" id="PR00081">
    <property type="entry name" value="GDHRDH"/>
</dbReference>
<organism evidence="2 3">
    <name type="scientific">Pseudomonas linyingensis</name>
    <dbReference type="NCBI Taxonomy" id="915471"/>
    <lineage>
        <taxon>Bacteria</taxon>
        <taxon>Pseudomonadati</taxon>
        <taxon>Pseudomonadota</taxon>
        <taxon>Gammaproteobacteria</taxon>
        <taxon>Pseudomonadales</taxon>
        <taxon>Pseudomonadaceae</taxon>
        <taxon>Pseudomonas</taxon>
    </lineage>
</organism>
<dbReference type="PANTHER" id="PTHR42820:SF1">
    <property type="entry name" value="SHORT-CHAIN DEHYDROGENASE_REDUCTASE FAMILY PROTEIN"/>
    <property type="match status" value="1"/>
</dbReference>
<dbReference type="RefSeq" id="WP_090312971.1">
    <property type="nucleotide sequence ID" value="NZ_FNZE01000017.1"/>
</dbReference>
<dbReference type="SUPFAM" id="SSF51735">
    <property type="entry name" value="NAD(P)-binding Rossmann-fold domains"/>
    <property type="match status" value="1"/>
</dbReference>
<dbReference type="PANTHER" id="PTHR42820">
    <property type="entry name" value="SHORT-CHAIN DEHYDROGENASE REDUCTASE"/>
    <property type="match status" value="1"/>
</dbReference>
<gene>
    <name evidence="2" type="ORF">SAMN05216201_11737</name>
</gene>
<name>A0A1H7BQQ2_9PSED</name>
<dbReference type="InterPro" id="IPR036291">
    <property type="entry name" value="NAD(P)-bd_dom_sf"/>
</dbReference>
<dbReference type="OrthoDB" id="9787298at2"/>
<protein>
    <submittedName>
        <fullName evidence="2">3(Or 17)beta-hydroxysteroid dehydrogenase</fullName>
    </submittedName>
</protein>
<dbReference type="FunFam" id="3.40.50.720:FF:000084">
    <property type="entry name" value="Short-chain dehydrogenase reductase"/>
    <property type="match status" value="1"/>
</dbReference>
<dbReference type="Pfam" id="PF13561">
    <property type="entry name" value="adh_short_C2"/>
    <property type="match status" value="1"/>
</dbReference>
<dbReference type="EMBL" id="FNZE01000017">
    <property type="protein sequence ID" value="SEJ76620.1"/>
    <property type="molecule type" value="Genomic_DNA"/>
</dbReference>
<evidence type="ECO:0000313" key="2">
    <source>
        <dbReference type="EMBL" id="SEJ76620.1"/>
    </source>
</evidence>
<dbReference type="AlphaFoldDB" id="A0A1H7BQQ2"/>
<proteinExistence type="inferred from homology"/>
<comment type="similarity">
    <text evidence="1">Belongs to the short-chain dehydrogenases/reductases (SDR) family.</text>
</comment>
<dbReference type="STRING" id="915471.SAMN05216201_11737"/>
<accession>A0A1H7BQQ2</accession>